<reference evidence="2" key="1">
    <citation type="journal article" date="2022" name="bioRxiv">
        <title>Sequencing and chromosome-scale assembly of the giantPleurodeles waltlgenome.</title>
        <authorList>
            <person name="Brown T."/>
            <person name="Elewa A."/>
            <person name="Iarovenko S."/>
            <person name="Subramanian E."/>
            <person name="Araus A.J."/>
            <person name="Petzold A."/>
            <person name="Susuki M."/>
            <person name="Suzuki K.-i.T."/>
            <person name="Hayashi T."/>
            <person name="Toyoda A."/>
            <person name="Oliveira C."/>
            <person name="Osipova E."/>
            <person name="Leigh N.D."/>
            <person name="Simon A."/>
            <person name="Yun M.H."/>
        </authorList>
    </citation>
    <scope>NUCLEOTIDE SEQUENCE</scope>
    <source>
        <strain evidence="2">20211129_DDA</strain>
        <tissue evidence="2">Liver</tissue>
    </source>
</reference>
<dbReference type="AlphaFoldDB" id="A0AAV7NYG1"/>
<feature type="region of interest" description="Disordered" evidence="1">
    <location>
        <begin position="77"/>
        <end position="140"/>
    </location>
</feature>
<gene>
    <name evidence="2" type="ORF">NDU88_006116</name>
</gene>
<protein>
    <submittedName>
        <fullName evidence="2">Uncharacterized protein</fullName>
    </submittedName>
</protein>
<feature type="region of interest" description="Disordered" evidence="1">
    <location>
        <begin position="41"/>
        <end position="61"/>
    </location>
</feature>
<keyword evidence="3" id="KW-1185">Reference proteome</keyword>
<evidence type="ECO:0000256" key="1">
    <source>
        <dbReference type="SAM" id="MobiDB-lite"/>
    </source>
</evidence>
<dbReference type="Proteomes" id="UP001066276">
    <property type="component" value="Chromosome 8"/>
</dbReference>
<evidence type="ECO:0000313" key="2">
    <source>
        <dbReference type="EMBL" id="KAJ1117920.1"/>
    </source>
</evidence>
<name>A0AAV7NYG1_PLEWA</name>
<organism evidence="2 3">
    <name type="scientific">Pleurodeles waltl</name>
    <name type="common">Iberian ribbed newt</name>
    <dbReference type="NCBI Taxonomy" id="8319"/>
    <lineage>
        <taxon>Eukaryota</taxon>
        <taxon>Metazoa</taxon>
        <taxon>Chordata</taxon>
        <taxon>Craniata</taxon>
        <taxon>Vertebrata</taxon>
        <taxon>Euteleostomi</taxon>
        <taxon>Amphibia</taxon>
        <taxon>Batrachia</taxon>
        <taxon>Caudata</taxon>
        <taxon>Salamandroidea</taxon>
        <taxon>Salamandridae</taxon>
        <taxon>Pleurodelinae</taxon>
        <taxon>Pleurodeles</taxon>
    </lineage>
</organism>
<accession>A0AAV7NYG1</accession>
<sequence length="140" mass="15128">MFTGAGARGRPVPHSDADCSLATDAGCRSLCVMNCTAIARVHSEPGPPEHGAKTRSTGRAESNCYTMRKAECEAMATARHHRSIRSMTDFRSVQQGKERALGGTRTGQRKRKGKTVKVERGNWGASHAHMLASQGKRGHL</sequence>
<feature type="compositionally biased region" description="Polar residues" evidence="1">
    <location>
        <begin position="85"/>
        <end position="95"/>
    </location>
</feature>
<evidence type="ECO:0000313" key="3">
    <source>
        <dbReference type="Proteomes" id="UP001066276"/>
    </source>
</evidence>
<proteinExistence type="predicted"/>
<comment type="caution">
    <text evidence="2">The sequence shown here is derived from an EMBL/GenBank/DDBJ whole genome shotgun (WGS) entry which is preliminary data.</text>
</comment>
<dbReference type="EMBL" id="JANPWB010000012">
    <property type="protein sequence ID" value="KAJ1117920.1"/>
    <property type="molecule type" value="Genomic_DNA"/>
</dbReference>